<dbReference type="Gene3D" id="2.40.170.20">
    <property type="entry name" value="TonB-dependent receptor, beta-barrel domain"/>
    <property type="match status" value="1"/>
</dbReference>
<proteinExistence type="inferred from homology"/>
<dbReference type="RefSeq" id="WP_238977895.1">
    <property type="nucleotide sequence ID" value="NZ_JABFUC010000010.1"/>
</dbReference>
<keyword evidence="2 12" id="KW-0813">Transport</keyword>
<dbReference type="SUPFAM" id="SSF56935">
    <property type="entry name" value="Porins"/>
    <property type="match status" value="1"/>
</dbReference>
<evidence type="ECO:0000259" key="16">
    <source>
        <dbReference type="Pfam" id="PF00593"/>
    </source>
</evidence>
<dbReference type="InterPro" id="IPR010917">
    <property type="entry name" value="TonB_rcpt_CS"/>
</dbReference>
<dbReference type="InterPro" id="IPR039426">
    <property type="entry name" value="TonB-dep_rcpt-like"/>
</dbReference>
<dbReference type="InterPro" id="IPR036942">
    <property type="entry name" value="Beta-barrel_TonB_sf"/>
</dbReference>
<gene>
    <name evidence="18" type="ORF">HOP52_13405</name>
</gene>
<keyword evidence="10 12" id="KW-0472">Membrane</keyword>
<dbReference type="PROSITE" id="PS52016">
    <property type="entry name" value="TONB_DEPENDENT_REC_3"/>
    <property type="match status" value="1"/>
</dbReference>
<dbReference type="CDD" id="cd01347">
    <property type="entry name" value="ligand_gated_channel"/>
    <property type="match status" value="1"/>
</dbReference>
<keyword evidence="3 12" id="KW-1134">Transmembrane beta strand</keyword>
<feature type="signal peptide" evidence="15">
    <location>
        <begin position="1"/>
        <end position="22"/>
    </location>
</feature>
<feature type="domain" description="TonB-dependent receptor plug" evidence="17">
    <location>
        <begin position="49"/>
        <end position="160"/>
    </location>
</feature>
<dbReference type="InterPro" id="IPR012910">
    <property type="entry name" value="Plug_dom"/>
</dbReference>
<dbReference type="PROSITE" id="PS01156">
    <property type="entry name" value="TONB_DEPENDENT_REC_2"/>
    <property type="match status" value="1"/>
</dbReference>
<evidence type="ECO:0000256" key="1">
    <source>
        <dbReference type="ARBA" id="ARBA00004571"/>
    </source>
</evidence>
<comment type="similarity">
    <text evidence="12 14">Belongs to the TonB-dependent receptor family.</text>
</comment>
<dbReference type="InterPro" id="IPR000531">
    <property type="entry name" value="Beta-barrel_TonB"/>
</dbReference>
<evidence type="ECO:0000256" key="3">
    <source>
        <dbReference type="ARBA" id="ARBA00022452"/>
    </source>
</evidence>
<evidence type="ECO:0000256" key="11">
    <source>
        <dbReference type="ARBA" id="ARBA00023237"/>
    </source>
</evidence>
<keyword evidence="4" id="KW-0410">Iron transport</keyword>
<evidence type="ECO:0000313" key="18">
    <source>
        <dbReference type="EMBL" id="MCG6658751.1"/>
    </source>
</evidence>
<keyword evidence="8" id="KW-0406">Ion transport</keyword>
<comment type="caution">
    <text evidence="18">The sequence shown here is derived from an EMBL/GenBank/DDBJ whole genome shotgun (WGS) entry which is preliminary data.</text>
</comment>
<keyword evidence="18" id="KW-0675">Receptor</keyword>
<evidence type="ECO:0000256" key="4">
    <source>
        <dbReference type="ARBA" id="ARBA00022496"/>
    </source>
</evidence>
<accession>A0ABS9PAU1</accession>
<name>A0ABS9PAU1_9GAMM</name>
<keyword evidence="7" id="KW-0408">Iron</keyword>
<organism evidence="18 19">
    <name type="scientific">Billgrantia campisalis</name>
    <dbReference type="NCBI Taxonomy" id="74661"/>
    <lineage>
        <taxon>Bacteria</taxon>
        <taxon>Pseudomonadati</taxon>
        <taxon>Pseudomonadota</taxon>
        <taxon>Gammaproteobacteria</taxon>
        <taxon>Oceanospirillales</taxon>
        <taxon>Halomonadaceae</taxon>
        <taxon>Billgrantia</taxon>
    </lineage>
</organism>
<feature type="short sequence motif" description="TonB C-terminal box" evidence="13">
    <location>
        <begin position="672"/>
        <end position="689"/>
    </location>
</feature>
<feature type="chain" id="PRO_5047410251" evidence="15">
    <location>
        <begin position="23"/>
        <end position="689"/>
    </location>
</feature>
<evidence type="ECO:0000256" key="13">
    <source>
        <dbReference type="PROSITE-ProRule" id="PRU10144"/>
    </source>
</evidence>
<evidence type="ECO:0000256" key="14">
    <source>
        <dbReference type="RuleBase" id="RU003357"/>
    </source>
</evidence>
<evidence type="ECO:0000256" key="2">
    <source>
        <dbReference type="ARBA" id="ARBA00022448"/>
    </source>
</evidence>
<evidence type="ECO:0000256" key="15">
    <source>
        <dbReference type="SAM" id="SignalP"/>
    </source>
</evidence>
<evidence type="ECO:0000256" key="8">
    <source>
        <dbReference type="ARBA" id="ARBA00023065"/>
    </source>
</evidence>
<dbReference type="PANTHER" id="PTHR32552">
    <property type="entry name" value="FERRICHROME IRON RECEPTOR-RELATED"/>
    <property type="match status" value="1"/>
</dbReference>
<reference evidence="18 19" key="1">
    <citation type="submission" date="2020-05" db="EMBL/GenBank/DDBJ databases">
        <title>Comparative genomic analysis of denitrifying bacteria from Halomonas genus.</title>
        <authorList>
            <person name="Wang L."/>
            <person name="Shao Z."/>
        </authorList>
    </citation>
    <scope>NUCLEOTIDE SEQUENCE [LARGE SCALE GENOMIC DNA]</scope>
    <source>
        <strain evidence="18 19">A4</strain>
    </source>
</reference>
<keyword evidence="6 15" id="KW-0732">Signal</keyword>
<evidence type="ECO:0000256" key="12">
    <source>
        <dbReference type="PROSITE-ProRule" id="PRU01360"/>
    </source>
</evidence>
<keyword evidence="9 14" id="KW-0798">TonB box</keyword>
<evidence type="ECO:0000256" key="6">
    <source>
        <dbReference type="ARBA" id="ARBA00022729"/>
    </source>
</evidence>
<evidence type="ECO:0000259" key="17">
    <source>
        <dbReference type="Pfam" id="PF07715"/>
    </source>
</evidence>
<comment type="subcellular location">
    <subcellularLocation>
        <location evidence="1 12">Cell outer membrane</location>
        <topology evidence="1 12">Multi-pass membrane protein</topology>
    </subcellularLocation>
</comment>
<dbReference type="EMBL" id="JABFUC010000010">
    <property type="protein sequence ID" value="MCG6658751.1"/>
    <property type="molecule type" value="Genomic_DNA"/>
</dbReference>
<evidence type="ECO:0000256" key="9">
    <source>
        <dbReference type="ARBA" id="ARBA00023077"/>
    </source>
</evidence>
<dbReference type="Proteomes" id="UP000814385">
    <property type="component" value="Unassembled WGS sequence"/>
</dbReference>
<evidence type="ECO:0000256" key="10">
    <source>
        <dbReference type="ARBA" id="ARBA00023136"/>
    </source>
</evidence>
<sequence>MRYLTSRLLLLGCLPAASAAFAQPADTANDEAATLTTITISAPRLARELYDTPAAVSAVSREEIQRAQQRVRLDEALSSVPGVFLQNRDNFAQGQRIASRGFGARAPFGIRGIHIRVDGIPYTLPDGQAQIDAVDLDSAERIEVIRGPASVLYGNAAGGVLDVTTGDGSEMRRSPVLRLQGGSHDYRKLALRQGGESGSWVHSVSLSALDFEGYREQSAVEKRLLNARLGYRFDETRSLSALVNVLDLPTAEDPGGLTAEEVAADRRQAAPAAAALDAGQRVEQQLLGLHYADLDAAGGELNARAFVSRRDFEQQLPFPGNSLVDYRRRYYGASLDMTRSEELAGRPLRYVAGVEVGRQEDDRGRRAVTPQGAVSAETADEQQNATAAGVFLLSELGITDALEVSAGIRHDQVRLSIDDRFQAGGLDASGSRTFREWTGSLGASYRYHEAHQVYANLGTAFETPTFTEFARPDGGGGFNPEVAPQQALSRELGLRGRLANGLRYDLAAFSVRVDDELVPFEAGDGRTFYENAGRTSREGIELELDWSPTLAWRLTSALTLADYRFTRFADDGRDFADNRLPGLPRRQWHNQLTWYGSGERFASLEGRYTGGFYADNANTVPVDSHWLVSLRAGDAWRLGDGTTRLGAHLGVRNLLDEAHFANVRINASGGRYFEPAPGRTLYAGLELSF</sequence>
<evidence type="ECO:0000256" key="7">
    <source>
        <dbReference type="ARBA" id="ARBA00023004"/>
    </source>
</evidence>
<feature type="domain" description="TonB-dependent receptor-like beta-barrel" evidence="16">
    <location>
        <begin position="277"/>
        <end position="654"/>
    </location>
</feature>
<evidence type="ECO:0000256" key="5">
    <source>
        <dbReference type="ARBA" id="ARBA00022692"/>
    </source>
</evidence>
<keyword evidence="11 12" id="KW-0998">Cell outer membrane</keyword>
<keyword evidence="5 12" id="KW-0812">Transmembrane</keyword>
<protein>
    <submittedName>
        <fullName evidence="18">TonB-dependent receptor</fullName>
    </submittedName>
</protein>
<dbReference type="Pfam" id="PF07715">
    <property type="entry name" value="Plug"/>
    <property type="match status" value="1"/>
</dbReference>
<dbReference type="Pfam" id="PF00593">
    <property type="entry name" value="TonB_dep_Rec_b-barrel"/>
    <property type="match status" value="1"/>
</dbReference>
<dbReference type="Gene3D" id="2.170.130.10">
    <property type="entry name" value="TonB-dependent receptor, plug domain"/>
    <property type="match status" value="1"/>
</dbReference>
<dbReference type="PANTHER" id="PTHR32552:SF68">
    <property type="entry name" value="FERRICHROME OUTER MEMBRANE TRANSPORTER_PHAGE RECEPTOR"/>
    <property type="match status" value="1"/>
</dbReference>
<dbReference type="InterPro" id="IPR037066">
    <property type="entry name" value="Plug_dom_sf"/>
</dbReference>
<evidence type="ECO:0000313" key="19">
    <source>
        <dbReference type="Proteomes" id="UP000814385"/>
    </source>
</evidence>
<keyword evidence="19" id="KW-1185">Reference proteome</keyword>